<proteinExistence type="predicted"/>
<name>A0ABT6G0Z6_9FLAO</name>
<reference evidence="2 3" key="1">
    <citation type="submission" date="2023-03" db="EMBL/GenBank/DDBJ databases">
        <title>Strain YYF002 represents a novel species in the genus Winogradskyella isolated from seawater.</title>
        <authorList>
            <person name="Fu Z.-Y."/>
        </authorList>
    </citation>
    <scope>NUCLEOTIDE SEQUENCE [LARGE SCALE GENOMIC DNA]</scope>
    <source>
        <strain evidence="2 3">YYF002</strain>
    </source>
</reference>
<dbReference type="RefSeq" id="WP_278005075.1">
    <property type="nucleotide sequence ID" value="NZ_JARSBN010000003.1"/>
</dbReference>
<dbReference type="Proteomes" id="UP001529085">
    <property type="component" value="Unassembled WGS sequence"/>
</dbReference>
<evidence type="ECO:0000313" key="2">
    <source>
        <dbReference type="EMBL" id="MDG4715620.1"/>
    </source>
</evidence>
<gene>
    <name evidence="2" type="ORF">P7122_07045</name>
</gene>
<evidence type="ECO:0000313" key="3">
    <source>
        <dbReference type="Proteomes" id="UP001529085"/>
    </source>
</evidence>
<sequence>MCEKSDAYYLHSFKDVTYVKNWATYKRYVVINNKLVVNTIKGVEDYAFLKLDEYVSNHLKSIKIRTLKADGTIVELDSSLVFSQKSDNKKFGPISYPIPSVEPGDTIETDYVYYENLKGYELMDYVDFNSILPSINSQYTIKTGQDLQVRYKTYNEFPKPKVIANDTLVYLQFSKDSIKSLMSNDYNCLPCEKPYFYYTLEKKESELRTWKDVYNEEFNFLTQPMALDYENSSYYKRWKKRVIGEAKDSTKYYKFNLLHKEVLKTIDLEPLKDGHELIKSSGYFLKEERFDPLSIRRFYRQILEDLNIKYWAVFAREKRLGPIDVNLIRKGEFAHVFFAIENEKGHLKFLYPHEENYKYLIDEIPTSLYDTRAVLVKPINIGEVKKKDKFINRDLKLAEVDSVAIEVINLPSMNSNYNYIRQTLFSKVDLEAKRTDLKYRLKVSGGTSTDLRSFFEMLNNNEEVEEYYDALWEYEGDDNTIQIDSVLNRMQNGEKPFGFVFDAKGTLNNVVKFVNDSLVSISLDKIINHNQIEDASEKSRLSYYLDYSYSDLFILNVEFPCKIEVLGMDDSNVKYHNNYSEYFFDVKAVNENQLKIISNYKILENYVPNNDLIDIKTLNEHYRDSKKRRLLVKLKWKS</sequence>
<comment type="caution">
    <text evidence="2">The sequence shown here is derived from an EMBL/GenBank/DDBJ whole genome shotgun (WGS) entry which is preliminary data.</text>
</comment>
<dbReference type="Gene3D" id="2.60.40.3140">
    <property type="match status" value="1"/>
</dbReference>
<dbReference type="InterPro" id="IPR024618">
    <property type="entry name" value="DUF3857"/>
</dbReference>
<keyword evidence="3" id="KW-1185">Reference proteome</keyword>
<dbReference type="EMBL" id="JARSBN010000003">
    <property type="protein sequence ID" value="MDG4715620.1"/>
    <property type="molecule type" value="Genomic_DNA"/>
</dbReference>
<accession>A0ABT6G0Z6</accession>
<dbReference type="Pfam" id="PF12969">
    <property type="entry name" value="DUF3857"/>
    <property type="match status" value="1"/>
</dbReference>
<organism evidence="2 3">
    <name type="scientific">Winogradskyella marincola</name>
    <dbReference type="NCBI Taxonomy" id="3037795"/>
    <lineage>
        <taxon>Bacteria</taxon>
        <taxon>Pseudomonadati</taxon>
        <taxon>Bacteroidota</taxon>
        <taxon>Flavobacteriia</taxon>
        <taxon>Flavobacteriales</taxon>
        <taxon>Flavobacteriaceae</taxon>
        <taxon>Winogradskyella</taxon>
    </lineage>
</organism>
<feature type="domain" description="DUF3857" evidence="1">
    <location>
        <begin position="37"/>
        <end position="165"/>
    </location>
</feature>
<protein>
    <submittedName>
        <fullName evidence="2">DUF3857 domain-containing protein</fullName>
    </submittedName>
</protein>
<evidence type="ECO:0000259" key="1">
    <source>
        <dbReference type="Pfam" id="PF12969"/>
    </source>
</evidence>